<dbReference type="InParanoid" id="A0A1Z5SRR5"/>
<feature type="compositionally biased region" description="Basic residues" evidence="1">
    <location>
        <begin position="16"/>
        <end position="29"/>
    </location>
</feature>
<dbReference type="EMBL" id="MUNK01000291">
    <property type="protein sequence ID" value="OTA23519.1"/>
    <property type="molecule type" value="Genomic_DNA"/>
</dbReference>
<accession>A0A1Z5SRR5</accession>
<name>A0A1Z5SRR5_HORWE</name>
<keyword evidence="3" id="KW-1185">Reference proteome</keyword>
<dbReference type="Proteomes" id="UP000194280">
    <property type="component" value="Unassembled WGS sequence"/>
</dbReference>
<proteinExistence type="predicted"/>
<dbReference type="VEuPathDB" id="FungiDB:BTJ68_13386"/>
<evidence type="ECO:0000313" key="2">
    <source>
        <dbReference type="EMBL" id="OTA23519.1"/>
    </source>
</evidence>
<reference evidence="2 3" key="1">
    <citation type="submission" date="2017-01" db="EMBL/GenBank/DDBJ databases">
        <title>The recent genome duplication of the halophilic yeast Hortaea werneckii: insights from long-read sequencing.</title>
        <authorList>
            <person name="Sinha S."/>
            <person name="Flibotte S."/>
            <person name="Neira M."/>
            <person name="Lenassi M."/>
            <person name="Gostincar C."/>
            <person name="Stajich J.E."/>
            <person name="Nislow C.E."/>
        </authorList>
    </citation>
    <scope>NUCLEOTIDE SEQUENCE [LARGE SCALE GENOMIC DNA]</scope>
    <source>
        <strain evidence="2 3">EXF-2000</strain>
    </source>
</reference>
<evidence type="ECO:0000256" key="1">
    <source>
        <dbReference type="SAM" id="MobiDB-lite"/>
    </source>
</evidence>
<protein>
    <submittedName>
        <fullName evidence="2">Uncharacterized protein</fullName>
    </submittedName>
</protein>
<organism evidence="2 3">
    <name type="scientific">Hortaea werneckii EXF-2000</name>
    <dbReference type="NCBI Taxonomy" id="1157616"/>
    <lineage>
        <taxon>Eukaryota</taxon>
        <taxon>Fungi</taxon>
        <taxon>Dikarya</taxon>
        <taxon>Ascomycota</taxon>
        <taxon>Pezizomycotina</taxon>
        <taxon>Dothideomycetes</taxon>
        <taxon>Dothideomycetidae</taxon>
        <taxon>Mycosphaerellales</taxon>
        <taxon>Teratosphaeriaceae</taxon>
        <taxon>Hortaea</taxon>
    </lineage>
</organism>
<gene>
    <name evidence="2" type="ORF">BTJ68_13386</name>
</gene>
<dbReference type="AlphaFoldDB" id="A0A1Z5SRR5"/>
<sequence length="64" mass="7606">MGAKVLALDPPTPQQRHPHLVRPPRHHPRPTPVPGLRNPRLHARHRATELQLHLHRHFTQQRRR</sequence>
<evidence type="ECO:0000313" key="3">
    <source>
        <dbReference type="Proteomes" id="UP000194280"/>
    </source>
</evidence>
<feature type="region of interest" description="Disordered" evidence="1">
    <location>
        <begin position="1"/>
        <end position="39"/>
    </location>
</feature>
<comment type="caution">
    <text evidence="2">The sequence shown here is derived from an EMBL/GenBank/DDBJ whole genome shotgun (WGS) entry which is preliminary data.</text>
</comment>